<evidence type="ECO:0000313" key="3">
    <source>
        <dbReference type="Proteomes" id="UP000297245"/>
    </source>
</evidence>
<dbReference type="AlphaFoldDB" id="A0A4S8KWT2"/>
<feature type="region of interest" description="Disordered" evidence="1">
    <location>
        <begin position="201"/>
        <end position="225"/>
    </location>
</feature>
<keyword evidence="3" id="KW-1185">Reference proteome</keyword>
<protein>
    <submittedName>
        <fullName evidence="2">Uncharacterized protein</fullName>
    </submittedName>
</protein>
<dbReference type="Proteomes" id="UP000297245">
    <property type="component" value="Unassembled WGS sequence"/>
</dbReference>
<accession>A0A4S8KWT2</accession>
<evidence type="ECO:0000256" key="1">
    <source>
        <dbReference type="SAM" id="MobiDB-lite"/>
    </source>
</evidence>
<feature type="compositionally biased region" description="Polar residues" evidence="1">
    <location>
        <begin position="241"/>
        <end position="265"/>
    </location>
</feature>
<feature type="region of interest" description="Disordered" evidence="1">
    <location>
        <begin position="241"/>
        <end position="280"/>
    </location>
</feature>
<sequence length="354" mass="39523">KMAHLYLEDITRSEAIVAALEAHNEHENFNPGPNHGPPFKMYWTGLTRSHALTIEYDNDFSTAITALKNRRGRHTTVSIEFELDGMEPYKIRKRVTSADNDIDGSLELSIGTKVPRLNIYSEDDRLNGRFVLQLQTLWKCAEHPGEHGQAGWCYRDATGQHLGLNIRKLNIWAAAMAAGECTKRHPPNSIEFDGLWDGRLTSVKPRGRNGPHTGTSGPSEPPSDIHSLLMAATLNVLQNSVSGNQVTPPQHSNQVPEPKTPSRNRTGIPSSPVSPIPTSSGELHNFLRDLHNTKGIDFTSFESLFEANEYTPDILHLVPVSTLRELTHAPEGRVLKMVDFAKVWNGRLERKKKK</sequence>
<feature type="non-terminal residue" evidence="2">
    <location>
        <position position="1"/>
    </location>
</feature>
<feature type="compositionally biased region" description="Low complexity" evidence="1">
    <location>
        <begin position="266"/>
        <end position="280"/>
    </location>
</feature>
<dbReference type="EMBL" id="ML179913">
    <property type="protein sequence ID" value="THU80350.1"/>
    <property type="molecule type" value="Genomic_DNA"/>
</dbReference>
<reference evidence="2 3" key="1">
    <citation type="journal article" date="2019" name="Nat. Ecol. Evol.">
        <title>Megaphylogeny resolves global patterns of mushroom evolution.</title>
        <authorList>
            <person name="Varga T."/>
            <person name="Krizsan K."/>
            <person name="Foldi C."/>
            <person name="Dima B."/>
            <person name="Sanchez-Garcia M."/>
            <person name="Sanchez-Ramirez S."/>
            <person name="Szollosi G.J."/>
            <person name="Szarkandi J.G."/>
            <person name="Papp V."/>
            <person name="Albert L."/>
            <person name="Andreopoulos W."/>
            <person name="Angelini C."/>
            <person name="Antonin V."/>
            <person name="Barry K.W."/>
            <person name="Bougher N.L."/>
            <person name="Buchanan P."/>
            <person name="Buyck B."/>
            <person name="Bense V."/>
            <person name="Catcheside P."/>
            <person name="Chovatia M."/>
            <person name="Cooper J."/>
            <person name="Damon W."/>
            <person name="Desjardin D."/>
            <person name="Finy P."/>
            <person name="Geml J."/>
            <person name="Haridas S."/>
            <person name="Hughes K."/>
            <person name="Justo A."/>
            <person name="Karasinski D."/>
            <person name="Kautmanova I."/>
            <person name="Kiss B."/>
            <person name="Kocsube S."/>
            <person name="Kotiranta H."/>
            <person name="LaButti K.M."/>
            <person name="Lechner B.E."/>
            <person name="Liimatainen K."/>
            <person name="Lipzen A."/>
            <person name="Lukacs Z."/>
            <person name="Mihaltcheva S."/>
            <person name="Morgado L.N."/>
            <person name="Niskanen T."/>
            <person name="Noordeloos M.E."/>
            <person name="Ohm R.A."/>
            <person name="Ortiz-Santana B."/>
            <person name="Ovrebo C."/>
            <person name="Racz N."/>
            <person name="Riley R."/>
            <person name="Savchenko A."/>
            <person name="Shiryaev A."/>
            <person name="Soop K."/>
            <person name="Spirin V."/>
            <person name="Szebenyi C."/>
            <person name="Tomsovsky M."/>
            <person name="Tulloss R.E."/>
            <person name="Uehling J."/>
            <person name="Grigoriev I.V."/>
            <person name="Vagvolgyi C."/>
            <person name="Papp T."/>
            <person name="Martin F.M."/>
            <person name="Miettinen O."/>
            <person name="Hibbett D.S."/>
            <person name="Nagy L.G."/>
        </authorList>
    </citation>
    <scope>NUCLEOTIDE SEQUENCE [LARGE SCALE GENOMIC DNA]</scope>
    <source>
        <strain evidence="2 3">CBS 962.96</strain>
    </source>
</reference>
<gene>
    <name evidence="2" type="ORF">K435DRAFT_580173</name>
</gene>
<dbReference type="OrthoDB" id="3261928at2759"/>
<proteinExistence type="predicted"/>
<feature type="non-terminal residue" evidence="2">
    <location>
        <position position="354"/>
    </location>
</feature>
<name>A0A4S8KWT2_DENBC</name>
<organism evidence="2 3">
    <name type="scientific">Dendrothele bispora (strain CBS 962.96)</name>
    <dbReference type="NCBI Taxonomy" id="1314807"/>
    <lineage>
        <taxon>Eukaryota</taxon>
        <taxon>Fungi</taxon>
        <taxon>Dikarya</taxon>
        <taxon>Basidiomycota</taxon>
        <taxon>Agaricomycotina</taxon>
        <taxon>Agaricomycetes</taxon>
        <taxon>Agaricomycetidae</taxon>
        <taxon>Agaricales</taxon>
        <taxon>Agaricales incertae sedis</taxon>
        <taxon>Dendrothele</taxon>
    </lineage>
</organism>
<evidence type="ECO:0000313" key="2">
    <source>
        <dbReference type="EMBL" id="THU80350.1"/>
    </source>
</evidence>